<dbReference type="Pfam" id="PF07963">
    <property type="entry name" value="N_methyl"/>
    <property type="match status" value="1"/>
</dbReference>
<dbReference type="InterPro" id="IPR012902">
    <property type="entry name" value="N_methyl_site"/>
</dbReference>
<evidence type="ECO:0000256" key="8">
    <source>
        <dbReference type="SAM" id="Phobius"/>
    </source>
</evidence>
<evidence type="ECO:0000256" key="7">
    <source>
        <dbReference type="ARBA" id="ARBA00023136"/>
    </source>
</evidence>
<dbReference type="GO" id="GO:0043683">
    <property type="term" value="P:type IV pilus assembly"/>
    <property type="evidence" value="ECO:0007669"/>
    <property type="project" value="InterPro"/>
</dbReference>
<dbReference type="InterPro" id="IPR031982">
    <property type="entry name" value="PilE-like"/>
</dbReference>
<dbReference type="InterPro" id="IPR051621">
    <property type="entry name" value="T2SS_protein_J"/>
</dbReference>
<dbReference type="GO" id="GO:0015627">
    <property type="term" value="C:type II protein secretion system complex"/>
    <property type="evidence" value="ECO:0007669"/>
    <property type="project" value="InterPro"/>
</dbReference>
<dbReference type="AlphaFoldDB" id="A0A251X883"/>
<keyword evidence="3" id="KW-0488">Methylation</keyword>
<accession>A0A251X883</accession>
<gene>
    <name evidence="9" type="ORF">TPSD3_07565</name>
</gene>
<protein>
    <recommendedName>
        <fullName evidence="11">Pilus assembly protein PilE</fullName>
    </recommendedName>
</protein>
<evidence type="ECO:0000256" key="6">
    <source>
        <dbReference type="ARBA" id="ARBA00022989"/>
    </source>
</evidence>
<evidence type="ECO:0000256" key="2">
    <source>
        <dbReference type="ARBA" id="ARBA00022475"/>
    </source>
</evidence>
<comment type="subcellular location">
    <subcellularLocation>
        <location evidence="1">Cell inner membrane</location>
        <topology evidence="1">Single-pass membrane protein</topology>
    </subcellularLocation>
</comment>
<dbReference type="SUPFAM" id="SSF54523">
    <property type="entry name" value="Pili subunits"/>
    <property type="match status" value="1"/>
</dbReference>
<dbReference type="OrthoDB" id="5572189at2"/>
<dbReference type="Gene3D" id="3.30.700.10">
    <property type="entry name" value="Glycoprotein, Type 4 Pilin"/>
    <property type="match status" value="1"/>
</dbReference>
<keyword evidence="7 8" id="KW-0472">Membrane</keyword>
<comment type="caution">
    <text evidence="9">The sequence shown here is derived from an EMBL/GenBank/DDBJ whole genome shotgun (WGS) entry which is preliminary data.</text>
</comment>
<dbReference type="PRINTS" id="PR00813">
    <property type="entry name" value="BCTERIALGSPG"/>
</dbReference>
<dbReference type="PANTHER" id="PTHR39583:SF2">
    <property type="entry name" value="TYPE II SECRETION SYSTEM PROTEIN J"/>
    <property type="match status" value="1"/>
</dbReference>
<evidence type="ECO:0008006" key="11">
    <source>
        <dbReference type="Google" id="ProtNLM"/>
    </source>
</evidence>
<proteinExistence type="predicted"/>
<evidence type="ECO:0000256" key="5">
    <source>
        <dbReference type="ARBA" id="ARBA00022692"/>
    </source>
</evidence>
<dbReference type="GO" id="GO:0015628">
    <property type="term" value="P:protein secretion by the type II secretion system"/>
    <property type="evidence" value="ECO:0007669"/>
    <property type="project" value="InterPro"/>
</dbReference>
<dbReference type="PANTHER" id="PTHR39583">
    <property type="entry name" value="TYPE II SECRETION SYSTEM PROTEIN J-RELATED"/>
    <property type="match status" value="1"/>
</dbReference>
<dbReference type="EMBL" id="MSLT01000012">
    <property type="protein sequence ID" value="OUD14181.1"/>
    <property type="molecule type" value="Genomic_DNA"/>
</dbReference>
<dbReference type="GO" id="GO:0005886">
    <property type="term" value="C:plasma membrane"/>
    <property type="evidence" value="ECO:0007669"/>
    <property type="project" value="UniProtKB-SubCell"/>
</dbReference>
<evidence type="ECO:0000256" key="3">
    <source>
        <dbReference type="ARBA" id="ARBA00022481"/>
    </source>
</evidence>
<evidence type="ECO:0000256" key="1">
    <source>
        <dbReference type="ARBA" id="ARBA00004377"/>
    </source>
</evidence>
<dbReference type="Proteomes" id="UP000194798">
    <property type="component" value="Unassembled WGS sequence"/>
</dbReference>
<dbReference type="RefSeq" id="WP_086488421.1">
    <property type="nucleotide sequence ID" value="NZ_MSLT01000012.1"/>
</dbReference>
<dbReference type="NCBIfam" id="TIGR02532">
    <property type="entry name" value="IV_pilin_GFxxxE"/>
    <property type="match status" value="1"/>
</dbReference>
<keyword evidence="2" id="KW-1003">Cell membrane</keyword>
<keyword evidence="4" id="KW-0997">Cell inner membrane</keyword>
<dbReference type="InterPro" id="IPR000983">
    <property type="entry name" value="Bac_GSPG_pilin"/>
</dbReference>
<evidence type="ECO:0000256" key="4">
    <source>
        <dbReference type="ARBA" id="ARBA00022519"/>
    </source>
</evidence>
<sequence length="151" mass="16875">MRELQQQRGFTLMELMIVVAIMAILAMIAYPMYNEQITRANRSTATGALLELTQRQEIFYADNNRYASSLSELLGSDVGDRIIKEGSSYYAGNAGSKFYELSIESENFRRNYTLTAKPYGRQAIDDTKCTALIITSTGKKAAEGEDPSACW</sequence>
<dbReference type="InterPro" id="IPR045584">
    <property type="entry name" value="Pilin-like"/>
</dbReference>
<organism evidence="9 10">
    <name type="scientific">Thioflexithrix psekupsensis</name>
    <dbReference type="NCBI Taxonomy" id="1570016"/>
    <lineage>
        <taxon>Bacteria</taxon>
        <taxon>Pseudomonadati</taxon>
        <taxon>Pseudomonadota</taxon>
        <taxon>Gammaproteobacteria</taxon>
        <taxon>Thiotrichales</taxon>
        <taxon>Thioflexithrix</taxon>
    </lineage>
</organism>
<dbReference type="Pfam" id="PF16732">
    <property type="entry name" value="ComP_DUS"/>
    <property type="match status" value="1"/>
</dbReference>
<keyword evidence="6 8" id="KW-1133">Transmembrane helix</keyword>
<feature type="transmembrane region" description="Helical" evidence="8">
    <location>
        <begin position="12"/>
        <end position="33"/>
    </location>
</feature>
<evidence type="ECO:0000313" key="9">
    <source>
        <dbReference type="EMBL" id="OUD14181.1"/>
    </source>
</evidence>
<keyword evidence="10" id="KW-1185">Reference proteome</keyword>
<reference evidence="9 10" key="1">
    <citation type="submission" date="2016-12" db="EMBL/GenBank/DDBJ databases">
        <title>Thioflexothrix psekupsii D3 genome sequencing and assembly.</title>
        <authorList>
            <person name="Fomenkov A."/>
            <person name="Vincze T."/>
            <person name="Grabovich M."/>
            <person name="Anton B.P."/>
            <person name="Dubinina G."/>
            <person name="Orlova M."/>
            <person name="Belousova E."/>
            <person name="Roberts R.J."/>
        </authorList>
    </citation>
    <scope>NUCLEOTIDE SEQUENCE [LARGE SCALE GENOMIC DNA]</scope>
    <source>
        <strain evidence="9">D3</strain>
    </source>
</reference>
<evidence type="ECO:0000313" key="10">
    <source>
        <dbReference type="Proteomes" id="UP000194798"/>
    </source>
</evidence>
<name>A0A251X883_9GAMM</name>
<keyword evidence="5 8" id="KW-0812">Transmembrane</keyword>